<dbReference type="AlphaFoldDB" id="A0A3N0BX19"/>
<accession>A0A3N0BX19</accession>
<evidence type="ECO:0000313" key="2">
    <source>
        <dbReference type="Proteomes" id="UP000274046"/>
    </source>
</evidence>
<proteinExistence type="predicted"/>
<name>A0A3N0BX19_9SPHI</name>
<reference evidence="1 2" key="1">
    <citation type="submission" date="2018-10" db="EMBL/GenBank/DDBJ databases">
        <title>Genome sequencing of Pedobacter jejuensis TNB23.</title>
        <authorList>
            <person name="Cho Y.-J."/>
            <person name="Cho A."/>
            <person name="Kim O.-S."/>
        </authorList>
    </citation>
    <scope>NUCLEOTIDE SEQUENCE [LARGE SCALE GENOMIC DNA]</scope>
    <source>
        <strain evidence="1 2">TNB23</strain>
    </source>
</reference>
<dbReference type="EMBL" id="RBEE01000012">
    <property type="protein sequence ID" value="RNL54221.1"/>
    <property type="molecule type" value="Genomic_DNA"/>
</dbReference>
<evidence type="ECO:0008006" key="3">
    <source>
        <dbReference type="Google" id="ProtNLM"/>
    </source>
</evidence>
<dbReference type="OrthoDB" id="362700at2"/>
<organism evidence="1 2">
    <name type="scientific">Pedobacter jejuensis</name>
    <dbReference type="NCBI Taxonomy" id="1268550"/>
    <lineage>
        <taxon>Bacteria</taxon>
        <taxon>Pseudomonadati</taxon>
        <taxon>Bacteroidota</taxon>
        <taxon>Sphingobacteriia</taxon>
        <taxon>Sphingobacteriales</taxon>
        <taxon>Sphingobacteriaceae</taxon>
        <taxon>Pedobacter</taxon>
    </lineage>
</organism>
<dbReference type="RefSeq" id="WP_123205538.1">
    <property type="nucleotide sequence ID" value="NZ_RBEE01000012.1"/>
</dbReference>
<protein>
    <recommendedName>
        <fullName evidence="3">DUF4259 domain-containing protein</fullName>
    </recommendedName>
</protein>
<keyword evidence="2" id="KW-1185">Reference proteome</keyword>
<sequence length="289" mass="33409">MGTWGTAIKDSDAFADIYSEFFDLYNKGGQPDIISKKIVDDKWEILEIEEEKNSLWFALALAQWETKSLDPKVLSTVEEIIISDADLKIWLDLGASEQYIKKRKIALEKFLEKIKSDRPKVKPRKREKLKTPIFAIGDCLVFKLTNGNYGGAVVLATDNNPETGYNLVATTRLNQNNKPTLKDFENAEVLICNFGQWKDKVDVTWYMPDLFYKDYADSYEINGNITVELEYEIKNYDGKGYLFKPSWTSGWSMNYSAERQFESELTKPKPSKILTIKQLTKKVKWLKVF</sequence>
<comment type="caution">
    <text evidence="1">The sequence shown here is derived from an EMBL/GenBank/DDBJ whole genome shotgun (WGS) entry which is preliminary data.</text>
</comment>
<evidence type="ECO:0000313" key="1">
    <source>
        <dbReference type="EMBL" id="RNL54221.1"/>
    </source>
</evidence>
<gene>
    <name evidence="1" type="ORF">D7004_09015</name>
</gene>
<dbReference type="Proteomes" id="UP000274046">
    <property type="component" value="Unassembled WGS sequence"/>
</dbReference>